<dbReference type="EMBL" id="GGEC01063530">
    <property type="protein sequence ID" value="MBX44014.1"/>
    <property type="molecule type" value="Transcribed_RNA"/>
</dbReference>
<name>A0A2P2NNP4_RHIMU</name>
<evidence type="ECO:0000313" key="1">
    <source>
        <dbReference type="EMBL" id="MBX44014.1"/>
    </source>
</evidence>
<proteinExistence type="predicted"/>
<dbReference type="AlphaFoldDB" id="A0A2P2NNP4"/>
<sequence length="30" mass="3375">MIHNILLVRIALSLNFNGSSIAFICEKKQT</sequence>
<organism evidence="1">
    <name type="scientific">Rhizophora mucronata</name>
    <name type="common">Asiatic mangrove</name>
    <dbReference type="NCBI Taxonomy" id="61149"/>
    <lineage>
        <taxon>Eukaryota</taxon>
        <taxon>Viridiplantae</taxon>
        <taxon>Streptophyta</taxon>
        <taxon>Embryophyta</taxon>
        <taxon>Tracheophyta</taxon>
        <taxon>Spermatophyta</taxon>
        <taxon>Magnoliopsida</taxon>
        <taxon>eudicotyledons</taxon>
        <taxon>Gunneridae</taxon>
        <taxon>Pentapetalae</taxon>
        <taxon>rosids</taxon>
        <taxon>fabids</taxon>
        <taxon>Malpighiales</taxon>
        <taxon>Rhizophoraceae</taxon>
        <taxon>Rhizophora</taxon>
    </lineage>
</organism>
<protein>
    <submittedName>
        <fullName evidence="1">Uncharacterized protein</fullName>
    </submittedName>
</protein>
<reference evidence="1" key="1">
    <citation type="submission" date="2018-02" db="EMBL/GenBank/DDBJ databases">
        <title>Rhizophora mucronata_Transcriptome.</title>
        <authorList>
            <person name="Meera S.P."/>
            <person name="Sreeshan A."/>
            <person name="Augustine A."/>
        </authorList>
    </citation>
    <scope>NUCLEOTIDE SEQUENCE</scope>
    <source>
        <tissue evidence="1">Leaf</tissue>
    </source>
</reference>
<accession>A0A2P2NNP4</accession>